<dbReference type="AlphaFoldDB" id="A0A2T2ZZB7"/>
<reference evidence="2 3" key="1">
    <citation type="journal article" date="2018" name="Mycol. Prog.">
        <title>Coniella lustricola, a new species from submerged detritus.</title>
        <authorList>
            <person name="Raudabaugh D.B."/>
            <person name="Iturriaga T."/>
            <person name="Carver A."/>
            <person name="Mondo S."/>
            <person name="Pangilinan J."/>
            <person name="Lipzen A."/>
            <person name="He G."/>
            <person name="Amirebrahimi M."/>
            <person name="Grigoriev I.V."/>
            <person name="Miller A.N."/>
        </authorList>
    </citation>
    <scope>NUCLEOTIDE SEQUENCE [LARGE SCALE GENOMIC DNA]</scope>
    <source>
        <strain evidence="2 3">B22-T-1</strain>
    </source>
</reference>
<evidence type="ECO:0000313" key="2">
    <source>
        <dbReference type="EMBL" id="PSR80052.1"/>
    </source>
</evidence>
<feature type="compositionally biased region" description="Acidic residues" evidence="1">
    <location>
        <begin position="45"/>
        <end position="75"/>
    </location>
</feature>
<proteinExistence type="predicted"/>
<dbReference type="InParanoid" id="A0A2T2ZZB7"/>
<dbReference type="EMBL" id="KZ678545">
    <property type="protein sequence ID" value="PSR80052.1"/>
    <property type="molecule type" value="Genomic_DNA"/>
</dbReference>
<dbReference type="Proteomes" id="UP000241462">
    <property type="component" value="Unassembled WGS sequence"/>
</dbReference>
<organism evidence="2 3">
    <name type="scientific">Coniella lustricola</name>
    <dbReference type="NCBI Taxonomy" id="2025994"/>
    <lineage>
        <taxon>Eukaryota</taxon>
        <taxon>Fungi</taxon>
        <taxon>Dikarya</taxon>
        <taxon>Ascomycota</taxon>
        <taxon>Pezizomycotina</taxon>
        <taxon>Sordariomycetes</taxon>
        <taxon>Sordariomycetidae</taxon>
        <taxon>Diaporthales</taxon>
        <taxon>Schizoparmaceae</taxon>
        <taxon>Coniella</taxon>
    </lineage>
</organism>
<keyword evidence="3" id="KW-1185">Reference proteome</keyword>
<evidence type="ECO:0000256" key="1">
    <source>
        <dbReference type="SAM" id="MobiDB-lite"/>
    </source>
</evidence>
<sequence length="458" mass="51334">MGPAQGYTASFSFESAPSSAKSLDVDSYRVVLLYMSKGALVVDDDYEYDDDDGDGDDDDDDNNDNGNAEDCESFESDSASNDTSSSIVEHEHQEDPPILLCLHKSWGQAAPSVKPTLPFAIHIYRGDKGQAFVVGGDSVLRSRRRALVKAQGGLYSHLLSLCRQHAEQRNNPNDVYSVWTPTQHLELSEVQAWSVGSSVPVVRFLHELARAIETVGTSQEEDMALHGSSDPVKVSIRLVAASVGQLRYWIASFREGLVGRDYDLASMDDIVQGLDARQAYIVDWSVRHGLPCKELKVNESMMFPEKQSKEWRCAASVESLFNEQHLMDSFSTTRDTIHSSAKTLQRIMTQLESLNHTLTVWIHMAAASYSYLQVLDDAHGVEMPLITDTGTGSHSRPWNRRNHFNSKGNVLPLQAILTRLFAYYMPWLDQMLTRAVCIALEEPFYIAMCRVVSRFRRL</sequence>
<accession>A0A2T2ZZB7</accession>
<feature type="compositionally biased region" description="Low complexity" evidence="1">
    <location>
        <begin position="9"/>
        <end position="22"/>
    </location>
</feature>
<gene>
    <name evidence="2" type="ORF">BD289DRAFT_485228</name>
</gene>
<feature type="region of interest" description="Disordered" evidence="1">
    <location>
        <begin position="1"/>
        <end position="22"/>
    </location>
</feature>
<feature type="region of interest" description="Disordered" evidence="1">
    <location>
        <begin position="45"/>
        <end position="90"/>
    </location>
</feature>
<feature type="compositionally biased region" description="Low complexity" evidence="1">
    <location>
        <begin position="76"/>
        <end position="86"/>
    </location>
</feature>
<name>A0A2T2ZZB7_9PEZI</name>
<protein>
    <submittedName>
        <fullName evidence="2">Uncharacterized protein</fullName>
    </submittedName>
</protein>
<evidence type="ECO:0000313" key="3">
    <source>
        <dbReference type="Proteomes" id="UP000241462"/>
    </source>
</evidence>